<gene>
    <name evidence="2" type="ORF">CYLTODRAFT_457760</name>
</gene>
<evidence type="ECO:0000313" key="3">
    <source>
        <dbReference type="Proteomes" id="UP000054007"/>
    </source>
</evidence>
<feature type="compositionally biased region" description="Polar residues" evidence="1">
    <location>
        <begin position="317"/>
        <end position="326"/>
    </location>
</feature>
<accession>A0A0D7B2T2</accession>
<dbReference type="Proteomes" id="UP000054007">
    <property type="component" value="Unassembled WGS sequence"/>
</dbReference>
<dbReference type="OrthoDB" id="9984778at2759"/>
<dbReference type="EMBL" id="KN880670">
    <property type="protein sequence ID" value="KIY63831.1"/>
    <property type="molecule type" value="Genomic_DNA"/>
</dbReference>
<name>A0A0D7B2T2_9AGAR</name>
<organism evidence="2 3">
    <name type="scientific">Cylindrobasidium torrendii FP15055 ss-10</name>
    <dbReference type="NCBI Taxonomy" id="1314674"/>
    <lineage>
        <taxon>Eukaryota</taxon>
        <taxon>Fungi</taxon>
        <taxon>Dikarya</taxon>
        <taxon>Basidiomycota</taxon>
        <taxon>Agaricomycotina</taxon>
        <taxon>Agaricomycetes</taxon>
        <taxon>Agaricomycetidae</taxon>
        <taxon>Agaricales</taxon>
        <taxon>Marasmiineae</taxon>
        <taxon>Physalacriaceae</taxon>
        <taxon>Cylindrobasidium</taxon>
    </lineage>
</organism>
<protein>
    <submittedName>
        <fullName evidence="2">Uncharacterized protein</fullName>
    </submittedName>
</protein>
<proteinExistence type="predicted"/>
<evidence type="ECO:0000256" key="1">
    <source>
        <dbReference type="SAM" id="MobiDB-lite"/>
    </source>
</evidence>
<dbReference type="AlphaFoldDB" id="A0A0D7B2T2"/>
<keyword evidence="3" id="KW-1185">Reference proteome</keyword>
<feature type="region of interest" description="Disordered" evidence="1">
    <location>
        <begin position="157"/>
        <end position="193"/>
    </location>
</feature>
<dbReference type="STRING" id="1314674.A0A0D7B2T2"/>
<reference evidence="2 3" key="1">
    <citation type="journal article" date="2015" name="Fungal Genet. Biol.">
        <title>Evolution of novel wood decay mechanisms in Agaricales revealed by the genome sequences of Fistulina hepatica and Cylindrobasidium torrendii.</title>
        <authorList>
            <person name="Floudas D."/>
            <person name="Held B.W."/>
            <person name="Riley R."/>
            <person name="Nagy L.G."/>
            <person name="Koehler G."/>
            <person name="Ransdell A.S."/>
            <person name="Younus H."/>
            <person name="Chow J."/>
            <person name="Chiniquy J."/>
            <person name="Lipzen A."/>
            <person name="Tritt A."/>
            <person name="Sun H."/>
            <person name="Haridas S."/>
            <person name="LaButti K."/>
            <person name="Ohm R.A."/>
            <person name="Kues U."/>
            <person name="Blanchette R.A."/>
            <person name="Grigoriev I.V."/>
            <person name="Minto R.E."/>
            <person name="Hibbett D.S."/>
        </authorList>
    </citation>
    <scope>NUCLEOTIDE SEQUENCE [LARGE SCALE GENOMIC DNA]</scope>
    <source>
        <strain evidence="2 3">FP15055 ss-10</strain>
    </source>
</reference>
<evidence type="ECO:0000313" key="2">
    <source>
        <dbReference type="EMBL" id="KIY63831.1"/>
    </source>
</evidence>
<feature type="compositionally biased region" description="Basic and acidic residues" evidence="1">
    <location>
        <begin position="238"/>
        <end position="299"/>
    </location>
</feature>
<sequence>MFLITLSSNKAKNDFEKDADFTFTVFAQYAPSHIPKFRIDALEEEMQHPIGAPVVKAPKMHLKGVLVSKECCVMLEVKDAKGQRSFTFHRKSRPVSDLTHLPTGMLMRSRLVLPTCFFEPPFKAEGIFRCFFPWTKEVSKREHKTAAIMHAHGIEQEVSEGENDTVEATNSKVDEKNGGDTATKNIPCDPSKRRFSHQTHVLSGAQFTKLAKQFGDAISEHELCVAALDACEVEGAEGEERNRGACRKEKMKEEKGKEEKETKEKEMADNKESVTYEDENGKKAKKEKWVSDEKEKDSKNSNVDATPATKEKEAEVQATQSVKASE</sequence>
<feature type="region of interest" description="Disordered" evidence="1">
    <location>
        <begin position="235"/>
        <end position="326"/>
    </location>
</feature>